<dbReference type="AlphaFoldDB" id="A0CVG7"/>
<dbReference type="InterPro" id="IPR032675">
    <property type="entry name" value="LRR_dom_sf"/>
</dbReference>
<dbReference type="eggNOG" id="KOG4308">
    <property type="taxonomic scope" value="Eukaryota"/>
</dbReference>
<feature type="region of interest" description="Disordered" evidence="5">
    <location>
        <begin position="388"/>
        <end position="411"/>
    </location>
</feature>
<evidence type="ECO:0000256" key="5">
    <source>
        <dbReference type="SAM" id="MobiDB-lite"/>
    </source>
</evidence>
<dbReference type="PANTHER" id="PTHR24113:SF12">
    <property type="entry name" value="RAN GTPASE-ACTIVATING PROTEIN 1"/>
    <property type="match status" value="1"/>
</dbReference>
<keyword evidence="1" id="KW-0343">GTPase activation</keyword>
<dbReference type="InterPro" id="IPR027038">
    <property type="entry name" value="RanGap"/>
</dbReference>
<keyword evidence="4" id="KW-0175">Coiled coil</keyword>
<evidence type="ECO:0000256" key="4">
    <source>
        <dbReference type="SAM" id="Coils"/>
    </source>
</evidence>
<dbReference type="GeneID" id="5027966"/>
<dbReference type="EMBL" id="CT868196">
    <property type="protein sequence ID" value="CAK74784.1"/>
    <property type="molecule type" value="Genomic_DNA"/>
</dbReference>
<dbReference type="STRING" id="5888.A0CVG7"/>
<dbReference type="Proteomes" id="UP000000600">
    <property type="component" value="Unassembled WGS sequence"/>
</dbReference>
<dbReference type="PANTHER" id="PTHR24113">
    <property type="entry name" value="RAN GTPASE-ACTIVATING PROTEIN 1"/>
    <property type="match status" value="1"/>
</dbReference>
<dbReference type="KEGG" id="ptm:GSPATT00010952001"/>
<keyword evidence="7" id="KW-1185">Reference proteome</keyword>
<dbReference type="OMA" id="DKRKQWL"/>
<accession>A0CVG7</accession>
<name>A0CVG7_PARTE</name>
<evidence type="ECO:0000313" key="7">
    <source>
        <dbReference type="Proteomes" id="UP000000600"/>
    </source>
</evidence>
<dbReference type="SMART" id="SM00368">
    <property type="entry name" value="LRR_RI"/>
    <property type="match status" value="5"/>
</dbReference>
<keyword evidence="3" id="KW-0677">Repeat</keyword>
<dbReference type="Gene3D" id="3.80.10.10">
    <property type="entry name" value="Ribonuclease Inhibitor"/>
    <property type="match status" value="2"/>
</dbReference>
<dbReference type="HOGENOM" id="CLU_699187_0_0_1"/>
<feature type="compositionally biased region" description="Basic and acidic residues" evidence="5">
    <location>
        <begin position="402"/>
        <end position="411"/>
    </location>
</feature>
<feature type="coiled-coil region" evidence="4">
    <location>
        <begin position="319"/>
        <end position="377"/>
    </location>
</feature>
<evidence type="ECO:0000256" key="3">
    <source>
        <dbReference type="ARBA" id="ARBA00022737"/>
    </source>
</evidence>
<gene>
    <name evidence="6" type="ORF">GSPATT00010952001</name>
</gene>
<evidence type="ECO:0000256" key="1">
    <source>
        <dbReference type="ARBA" id="ARBA00022468"/>
    </source>
</evidence>
<dbReference type="RefSeq" id="XP_001442181.1">
    <property type="nucleotide sequence ID" value="XM_001442144.1"/>
</dbReference>
<dbReference type="OrthoDB" id="306606at2759"/>
<organism evidence="6 7">
    <name type="scientific">Paramecium tetraurelia</name>
    <dbReference type="NCBI Taxonomy" id="5888"/>
    <lineage>
        <taxon>Eukaryota</taxon>
        <taxon>Sar</taxon>
        <taxon>Alveolata</taxon>
        <taxon>Ciliophora</taxon>
        <taxon>Intramacronucleata</taxon>
        <taxon>Oligohymenophorea</taxon>
        <taxon>Peniculida</taxon>
        <taxon>Parameciidae</taxon>
        <taxon>Paramecium</taxon>
    </lineage>
</organism>
<evidence type="ECO:0000256" key="2">
    <source>
        <dbReference type="ARBA" id="ARBA00022614"/>
    </source>
</evidence>
<proteinExistence type="predicted"/>
<sequence>MDQNDKEIDEEQFKKEFEERVDKRKQWLLEELKSCGKFLDVSAKKLDDLDALTIALYLHECQTELAVFHIGANSITDRGFIDMLTGLQWHDKLKEIYIGNNEITEIGIQGLIEISSCFKQLKILSMSSCSIDDATFIQLCYALPELKNLQQLQLPANNISDYGNEMTILIGLVCFSTLLATNSLPNLTVVHFGNNPLTSKSLVPFFQALKKNKTIKILYLNDIGMELASIKQLAVCLKKNKTLEDLNLGNTGFSDSAASVLWPSLKYLKKLQLWNNHLTDKAIDEFINVLEREDIGLTYVGLQDNEIEELDLVEDLNALLKQNELIDKLTEQIEHKEEMEEPDEDKQVKQMIELAKLEEIEEKLGELEKLNEPSEEQQDVVNELQGKLKTQKWAGEIEDPEDKTLKHSVME</sequence>
<protein>
    <submittedName>
        <fullName evidence="6">Uncharacterized protein</fullName>
    </submittedName>
</protein>
<dbReference type="SUPFAM" id="SSF52047">
    <property type="entry name" value="RNI-like"/>
    <property type="match status" value="1"/>
</dbReference>
<dbReference type="InParanoid" id="A0CVG7"/>
<dbReference type="GO" id="GO:0005096">
    <property type="term" value="F:GTPase activator activity"/>
    <property type="evidence" value="ECO:0007669"/>
    <property type="project" value="UniProtKB-KW"/>
</dbReference>
<keyword evidence="2" id="KW-0433">Leucine-rich repeat</keyword>
<evidence type="ECO:0000313" key="6">
    <source>
        <dbReference type="EMBL" id="CAK74784.1"/>
    </source>
</evidence>
<reference evidence="6 7" key="1">
    <citation type="journal article" date="2006" name="Nature">
        <title>Global trends of whole-genome duplications revealed by the ciliate Paramecium tetraurelia.</title>
        <authorList>
            <consortium name="Genoscope"/>
            <person name="Aury J.-M."/>
            <person name="Jaillon O."/>
            <person name="Duret L."/>
            <person name="Noel B."/>
            <person name="Jubin C."/>
            <person name="Porcel B.M."/>
            <person name="Segurens B."/>
            <person name="Daubin V."/>
            <person name="Anthouard V."/>
            <person name="Aiach N."/>
            <person name="Arnaiz O."/>
            <person name="Billaut A."/>
            <person name="Beisson J."/>
            <person name="Blanc I."/>
            <person name="Bouhouche K."/>
            <person name="Camara F."/>
            <person name="Duharcourt S."/>
            <person name="Guigo R."/>
            <person name="Gogendeau D."/>
            <person name="Katinka M."/>
            <person name="Keller A.-M."/>
            <person name="Kissmehl R."/>
            <person name="Klotz C."/>
            <person name="Koll F."/>
            <person name="Le Moue A."/>
            <person name="Lepere C."/>
            <person name="Malinsky S."/>
            <person name="Nowacki M."/>
            <person name="Nowak J.K."/>
            <person name="Plattner H."/>
            <person name="Poulain J."/>
            <person name="Ruiz F."/>
            <person name="Serrano V."/>
            <person name="Zagulski M."/>
            <person name="Dessen P."/>
            <person name="Betermier M."/>
            <person name="Weissenbach J."/>
            <person name="Scarpelli C."/>
            <person name="Schachter V."/>
            <person name="Sperling L."/>
            <person name="Meyer E."/>
            <person name="Cohen J."/>
            <person name="Wincker P."/>
        </authorList>
    </citation>
    <scope>NUCLEOTIDE SEQUENCE [LARGE SCALE GENOMIC DNA]</scope>
    <source>
        <strain evidence="6 7">Stock d4-2</strain>
    </source>
</reference>